<sequence length="124" mass="14460">MIKSGNFKLKKVLKNRGLYCSIDFEVELNEMKSNNLIFKYEADNQWETASRLGGMIFYDYFLKKSNIEMSVTIKNIDWMPVDTNNGIIFYSVLKGLSEILSYPINDLEIDIEKESFIIPELRAI</sequence>
<proteinExistence type="predicted"/>
<evidence type="ECO:0000313" key="1">
    <source>
        <dbReference type="EMBL" id="MFD2591820.1"/>
    </source>
</evidence>
<evidence type="ECO:0000313" key="2">
    <source>
        <dbReference type="Proteomes" id="UP001597459"/>
    </source>
</evidence>
<gene>
    <name evidence="1" type="ORF">ACFSTE_13365</name>
</gene>
<name>A0ABW5N8N2_9FLAO</name>
<comment type="caution">
    <text evidence="1">The sequence shown here is derived from an EMBL/GenBank/DDBJ whole genome shotgun (WGS) entry which is preliminary data.</text>
</comment>
<organism evidence="1 2">
    <name type="scientific">Aquimarina hainanensis</name>
    <dbReference type="NCBI Taxonomy" id="1578017"/>
    <lineage>
        <taxon>Bacteria</taxon>
        <taxon>Pseudomonadati</taxon>
        <taxon>Bacteroidota</taxon>
        <taxon>Flavobacteriia</taxon>
        <taxon>Flavobacteriales</taxon>
        <taxon>Flavobacteriaceae</taxon>
        <taxon>Aquimarina</taxon>
    </lineage>
</organism>
<dbReference type="Proteomes" id="UP001597459">
    <property type="component" value="Unassembled WGS sequence"/>
</dbReference>
<dbReference type="EMBL" id="JBHULX010000027">
    <property type="protein sequence ID" value="MFD2591820.1"/>
    <property type="molecule type" value="Genomic_DNA"/>
</dbReference>
<protein>
    <submittedName>
        <fullName evidence="1">Uncharacterized protein</fullName>
    </submittedName>
</protein>
<keyword evidence="2" id="KW-1185">Reference proteome</keyword>
<reference evidence="2" key="1">
    <citation type="journal article" date="2019" name="Int. J. Syst. Evol. Microbiol.">
        <title>The Global Catalogue of Microorganisms (GCM) 10K type strain sequencing project: providing services to taxonomists for standard genome sequencing and annotation.</title>
        <authorList>
            <consortium name="The Broad Institute Genomics Platform"/>
            <consortium name="The Broad Institute Genome Sequencing Center for Infectious Disease"/>
            <person name="Wu L."/>
            <person name="Ma J."/>
        </authorList>
    </citation>
    <scope>NUCLEOTIDE SEQUENCE [LARGE SCALE GENOMIC DNA]</scope>
    <source>
        <strain evidence="2">KCTC 42423</strain>
    </source>
</reference>
<accession>A0ABW5N8N2</accession>
<dbReference type="RefSeq" id="WP_378258447.1">
    <property type="nucleotide sequence ID" value="NZ_JBHSJV010000001.1"/>
</dbReference>